<dbReference type="Gene3D" id="1.10.606.20">
    <property type="match status" value="1"/>
</dbReference>
<feature type="signal peptide" evidence="1">
    <location>
        <begin position="1"/>
        <end position="28"/>
    </location>
</feature>
<dbReference type="CDD" id="cd03398">
    <property type="entry name" value="PAP2_haloperoxidase"/>
    <property type="match status" value="1"/>
</dbReference>
<dbReference type="OrthoDB" id="7793240at2"/>
<comment type="caution">
    <text evidence="3">The sequence shown here is derived from an EMBL/GenBank/DDBJ whole genome shotgun (WGS) entry which is preliminary data.</text>
</comment>
<proteinExistence type="predicted"/>
<evidence type="ECO:0000313" key="3">
    <source>
        <dbReference type="EMBL" id="GCF11552.1"/>
    </source>
</evidence>
<dbReference type="GO" id="GO:0004601">
    <property type="term" value="F:peroxidase activity"/>
    <property type="evidence" value="ECO:0007669"/>
    <property type="project" value="UniProtKB-KW"/>
</dbReference>
<dbReference type="SUPFAM" id="SSF48317">
    <property type="entry name" value="Acid phosphatase/Vanadium-dependent haloperoxidase"/>
    <property type="match status" value="1"/>
</dbReference>
<dbReference type="PANTHER" id="PTHR34599">
    <property type="entry name" value="PEROXIDASE-RELATED"/>
    <property type="match status" value="1"/>
</dbReference>
<keyword evidence="4" id="KW-1185">Reference proteome</keyword>
<sequence length="432" mass="45909">MKKLILILATLTFIGIFLVSGSSGVALADSSAMVTATDGGDSNIVIAWNHELLHIVQTPAAQPATIHPTRSFAMLHAAIYNAIVSITRSAPAYDFSLNAPSSARPDTAAATAGHDTLAALYPKMKTALDQLLANELSTLPDGAGKQGGIQVGHASAERIVSIRAHDGSAATPPKFVPGDKLGSYQPTPPKFAAPVFTHWAKVTPFVLKTAAQFRPEPPPALTSQAYAQALNEVKNLGQNSSKTRTADQTVVAKFWAGPIWNTWNEIAENAARVHQTNLENSARLFAALNLSFADSAIAFYDAKYHYQLWRPITAIRKANTVGNPLTTGDPSWTPLAPTAPDPSYPGAHSAISAAAATVLSNFFGNQDHIRVTSDVLPNTVRSFASYTDVATEAGLSRIFAGQHTRLDHESGRVLGHNIAQFVPPHFSGSVPK</sequence>
<dbReference type="EMBL" id="BIXY01000121">
    <property type="protein sequence ID" value="GCF11552.1"/>
    <property type="molecule type" value="Genomic_DNA"/>
</dbReference>
<keyword evidence="3" id="KW-0575">Peroxidase</keyword>
<gene>
    <name evidence="3" type="ORF">KDI_51160</name>
</gene>
<protein>
    <submittedName>
        <fullName evidence="3">Haloperoxidase</fullName>
    </submittedName>
</protein>
<dbReference type="RefSeq" id="WP_149404379.1">
    <property type="nucleotide sequence ID" value="NZ_BIXY01000121.1"/>
</dbReference>
<dbReference type="Pfam" id="PF01569">
    <property type="entry name" value="PAP2"/>
    <property type="match status" value="1"/>
</dbReference>
<dbReference type="Proteomes" id="UP000322530">
    <property type="component" value="Unassembled WGS sequence"/>
</dbReference>
<dbReference type="PANTHER" id="PTHR34599:SF1">
    <property type="entry name" value="PHOSPHATIDIC ACID PHOSPHATASE TYPE 2_HALOPEROXIDASE DOMAIN-CONTAINING PROTEIN"/>
    <property type="match status" value="1"/>
</dbReference>
<keyword evidence="1" id="KW-0732">Signal</keyword>
<reference evidence="3 4" key="1">
    <citation type="submission" date="2019-01" db="EMBL/GenBank/DDBJ databases">
        <title>Draft genome sequence of Dictyobacter sp. Uno17.</title>
        <authorList>
            <person name="Wang C.M."/>
            <person name="Zheng Y."/>
            <person name="Sakai Y."/>
            <person name="Abe K."/>
            <person name="Yokota A."/>
            <person name="Yabe S."/>
        </authorList>
    </citation>
    <scope>NUCLEOTIDE SEQUENCE [LARGE SCALE GENOMIC DNA]</scope>
    <source>
        <strain evidence="3 4">Uno17</strain>
    </source>
</reference>
<feature type="chain" id="PRO_5022675784" evidence="1">
    <location>
        <begin position="29"/>
        <end position="432"/>
    </location>
</feature>
<evidence type="ECO:0000313" key="4">
    <source>
        <dbReference type="Proteomes" id="UP000322530"/>
    </source>
</evidence>
<accession>A0A5A5TJN3</accession>
<dbReference type="InterPro" id="IPR000326">
    <property type="entry name" value="PAP2/HPO"/>
</dbReference>
<feature type="domain" description="Phosphatidic acid phosphatase type 2/haloperoxidase" evidence="2">
    <location>
        <begin position="291"/>
        <end position="421"/>
    </location>
</feature>
<evidence type="ECO:0000256" key="1">
    <source>
        <dbReference type="SAM" id="SignalP"/>
    </source>
</evidence>
<evidence type="ECO:0000259" key="2">
    <source>
        <dbReference type="Pfam" id="PF01569"/>
    </source>
</evidence>
<keyword evidence="3" id="KW-0560">Oxidoreductase</keyword>
<organism evidence="3 4">
    <name type="scientific">Dictyobacter arantiisoli</name>
    <dbReference type="NCBI Taxonomy" id="2014874"/>
    <lineage>
        <taxon>Bacteria</taxon>
        <taxon>Bacillati</taxon>
        <taxon>Chloroflexota</taxon>
        <taxon>Ktedonobacteria</taxon>
        <taxon>Ktedonobacterales</taxon>
        <taxon>Dictyobacteraceae</taxon>
        <taxon>Dictyobacter</taxon>
    </lineage>
</organism>
<dbReference type="AlphaFoldDB" id="A0A5A5TJN3"/>
<name>A0A5A5TJN3_9CHLR</name>
<dbReference type="InterPro" id="IPR052559">
    <property type="entry name" value="V-haloperoxidase"/>
</dbReference>
<dbReference type="InterPro" id="IPR036938">
    <property type="entry name" value="PAP2/HPO_sf"/>
</dbReference>